<dbReference type="InterPro" id="IPR036291">
    <property type="entry name" value="NAD(P)-bd_dom_sf"/>
</dbReference>
<dbReference type="InterPro" id="IPR016040">
    <property type="entry name" value="NAD(P)-bd_dom"/>
</dbReference>
<dbReference type="Pfam" id="PF13460">
    <property type="entry name" value="NAD_binding_10"/>
    <property type="match status" value="1"/>
</dbReference>
<accession>A0AB39BIA2</accession>
<dbReference type="PANTHER" id="PTHR15020">
    <property type="entry name" value="FLAVIN REDUCTASE-RELATED"/>
    <property type="match status" value="1"/>
</dbReference>
<evidence type="ECO:0000313" key="2">
    <source>
        <dbReference type="EMBL" id="XDI06337.1"/>
    </source>
</evidence>
<sequence length="219" mass="22281">MKIAIAGGHGQIALIATRLLAAEGNEVWGIIRDASQSSDIEEAGGQALVLDLEQSSVEALAGELSSRGIDAVAFAAGAGPGSTAERKLTVDRDGAVLLASAAEAAGVSRYVMVSAMAADSFDPASDDVFQVYLRAKSEADAALRASSLDYTIVRPGGLTDDHATGTVQVAVDGSTGRGTIPRADVAWIVARLLTSGEGIGTQFEVISGNVPIADALRSL</sequence>
<protein>
    <submittedName>
        <fullName evidence="2">SDR family oxidoreductase</fullName>
    </submittedName>
</protein>
<dbReference type="EMBL" id="CP162511">
    <property type="protein sequence ID" value="XDI06337.1"/>
    <property type="molecule type" value="Genomic_DNA"/>
</dbReference>
<feature type="domain" description="NAD(P)-binding" evidence="1">
    <location>
        <begin position="7"/>
        <end position="194"/>
    </location>
</feature>
<dbReference type="AlphaFoldDB" id="A0AB39BIA2"/>
<gene>
    <name evidence="2" type="ORF">ABFY20_04360</name>
</gene>
<dbReference type="RefSeq" id="WP_368498720.1">
    <property type="nucleotide sequence ID" value="NZ_CP162511.1"/>
</dbReference>
<dbReference type="Gene3D" id="3.40.50.720">
    <property type="entry name" value="NAD(P)-binding Rossmann-like Domain"/>
    <property type="match status" value="1"/>
</dbReference>
<evidence type="ECO:0000259" key="1">
    <source>
        <dbReference type="Pfam" id="PF13460"/>
    </source>
</evidence>
<name>A0AB39BIA2_9MICO</name>
<proteinExistence type="predicted"/>
<dbReference type="CDD" id="cd05243">
    <property type="entry name" value="SDR_a5"/>
    <property type="match status" value="1"/>
</dbReference>
<organism evidence="2">
    <name type="scientific">Herbiconiux sp. A18JL235</name>
    <dbReference type="NCBI Taxonomy" id="3152363"/>
    <lineage>
        <taxon>Bacteria</taxon>
        <taxon>Bacillati</taxon>
        <taxon>Actinomycetota</taxon>
        <taxon>Actinomycetes</taxon>
        <taxon>Micrococcales</taxon>
        <taxon>Microbacteriaceae</taxon>
        <taxon>Herbiconiux</taxon>
    </lineage>
</organism>
<dbReference type="PANTHER" id="PTHR15020:SF50">
    <property type="entry name" value="UPF0659 PROTEIN YMR090W"/>
    <property type="match status" value="1"/>
</dbReference>
<dbReference type="SUPFAM" id="SSF51735">
    <property type="entry name" value="NAD(P)-binding Rossmann-fold domains"/>
    <property type="match status" value="1"/>
</dbReference>
<reference evidence="2" key="1">
    <citation type="submission" date="2024-05" db="EMBL/GenBank/DDBJ databases">
        <title>Herbiconiux sp. A18JL235.</title>
        <authorList>
            <person name="Zhang G."/>
        </authorList>
    </citation>
    <scope>NUCLEOTIDE SEQUENCE</scope>
    <source>
        <strain evidence="2">A18JL235</strain>
    </source>
</reference>